<dbReference type="RefSeq" id="WP_124302000.1">
    <property type="nucleotide sequence ID" value="NZ_CP027750.1"/>
</dbReference>
<dbReference type="AlphaFoldDB" id="A0AAD0ZRX6"/>
<proteinExistence type="predicted"/>
<protein>
    <submittedName>
        <fullName evidence="1">Uncharacterized protein</fullName>
    </submittedName>
</protein>
<evidence type="ECO:0000313" key="2">
    <source>
        <dbReference type="Proteomes" id="UP000280455"/>
    </source>
</evidence>
<reference evidence="1 2" key="1">
    <citation type="submission" date="2018-03" db="EMBL/GenBank/DDBJ databases">
        <title>Diversity of phytobeneficial traits revealed by whole-genome analysis of worldwide-isolated phenazine-producing Pseudomonas spp.</title>
        <authorList>
            <person name="Biessy A."/>
            <person name="Novinscak A."/>
            <person name="Blom J."/>
            <person name="Leger G."/>
            <person name="Thomashow L.S."/>
            <person name="Cazorla F.M."/>
            <person name="Josic D."/>
            <person name="Filion M."/>
        </authorList>
    </citation>
    <scope>NUCLEOTIDE SEQUENCE [LARGE SCALE GENOMIC DNA]</scope>
    <source>
        <strain evidence="1 2">ChPhzS24</strain>
    </source>
</reference>
<name>A0AAD0ZRX6_9PSED</name>
<accession>A0AAD0ZRX6</accession>
<gene>
    <name evidence="1" type="ORF">C4K07_4798</name>
</gene>
<dbReference type="Proteomes" id="UP000280455">
    <property type="component" value="Chromosome"/>
</dbReference>
<dbReference type="EMBL" id="CP027750">
    <property type="protein sequence ID" value="AZE31561.1"/>
    <property type="molecule type" value="Genomic_DNA"/>
</dbReference>
<organism evidence="1 2">
    <name type="scientific">Pseudomonas chlororaphis subsp. aureofaciens</name>
    <dbReference type="NCBI Taxonomy" id="587851"/>
    <lineage>
        <taxon>Bacteria</taxon>
        <taxon>Pseudomonadati</taxon>
        <taxon>Pseudomonadota</taxon>
        <taxon>Gammaproteobacteria</taxon>
        <taxon>Pseudomonadales</taxon>
        <taxon>Pseudomonadaceae</taxon>
        <taxon>Pseudomonas</taxon>
    </lineage>
</organism>
<evidence type="ECO:0000313" key="1">
    <source>
        <dbReference type="EMBL" id="AZE31561.1"/>
    </source>
</evidence>
<sequence length="174" mass="18901">MQSNAVLFPSMQANGPFDASTVAYAFNQGINSVELDALAQAISRLGRDHSTVVVASMKTDLQEFEDLGYITLTPTSSGTLSVDLICAGALLSNYFWAVWVPRYLNNCSLKVSVMAHLEPRAEVQHCTVVFRIPGPRETTGAFLTELGTKFPGHEPEIIAIQVGNRLEQEGVADE</sequence>